<evidence type="ECO:0000256" key="1">
    <source>
        <dbReference type="ARBA" id="ARBA00005361"/>
    </source>
</evidence>
<feature type="region of interest" description="Disordered" evidence="2">
    <location>
        <begin position="1"/>
        <end position="78"/>
    </location>
</feature>
<name>A0ABD0L9C4_9CAEN</name>
<dbReference type="EMBL" id="JACVVK020000071">
    <property type="protein sequence ID" value="KAK7495873.1"/>
    <property type="molecule type" value="Genomic_DNA"/>
</dbReference>
<dbReference type="Pfam" id="PF03645">
    <property type="entry name" value="Tctex-1"/>
    <property type="match status" value="1"/>
</dbReference>
<reference evidence="3 4" key="1">
    <citation type="journal article" date="2023" name="Sci. Data">
        <title>Genome assembly of the Korean intertidal mud-creeper Batillaria attramentaria.</title>
        <authorList>
            <person name="Patra A.K."/>
            <person name="Ho P.T."/>
            <person name="Jun S."/>
            <person name="Lee S.J."/>
            <person name="Kim Y."/>
            <person name="Won Y.J."/>
        </authorList>
    </citation>
    <scope>NUCLEOTIDE SEQUENCE [LARGE SCALE GENOMIC DNA]</scope>
    <source>
        <strain evidence="3">Wonlab-2016</strain>
    </source>
</reference>
<dbReference type="Proteomes" id="UP001519460">
    <property type="component" value="Unassembled WGS sequence"/>
</dbReference>
<gene>
    <name evidence="3" type="ORF">BaRGS_00012863</name>
</gene>
<sequence>MSANVTPTPRTPGPVTPLTSSSPRRKPSVSRFRDLQTAPVLRKASMAPQSATSSSKASSAFTPVGGEESRRPSAWGPRPSIMGVLGANRFLRKVRASLKEKESTLGEPQAPQQLLEPTYRLEPKVPFKPSQVLEMLKETLNEQLEGRTYRPKLATTLCRLLTDEIRNKVKKMGFDRHRVVVTVLLCEIKDQGIVASSRCSWDDKRDSFATHTFQNKSLFCTVTVFGVYKE</sequence>
<dbReference type="InterPro" id="IPR005334">
    <property type="entry name" value="Tctex-1-like"/>
</dbReference>
<dbReference type="InterPro" id="IPR038586">
    <property type="entry name" value="Tctex-1-like_sf"/>
</dbReference>
<keyword evidence="4" id="KW-1185">Reference proteome</keyword>
<protein>
    <submittedName>
        <fullName evidence="3">Uncharacterized protein</fullName>
    </submittedName>
</protein>
<comment type="similarity">
    <text evidence="1">Belongs to the dynein light chain Tctex-type family.</text>
</comment>
<organism evidence="3 4">
    <name type="scientific">Batillaria attramentaria</name>
    <dbReference type="NCBI Taxonomy" id="370345"/>
    <lineage>
        <taxon>Eukaryota</taxon>
        <taxon>Metazoa</taxon>
        <taxon>Spiralia</taxon>
        <taxon>Lophotrochozoa</taxon>
        <taxon>Mollusca</taxon>
        <taxon>Gastropoda</taxon>
        <taxon>Caenogastropoda</taxon>
        <taxon>Sorbeoconcha</taxon>
        <taxon>Cerithioidea</taxon>
        <taxon>Batillariidae</taxon>
        <taxon>Batillaria</taxon>
    </lineage>
</organism>
<dbReference type="PANTHER" id="PTHR21255">
    <property type="entry name" value="T-COMPLEX-ASSOCIATED-TESTIS-EXPRESSED 1/ DYNEIN LIGHT CHAIN"/>
    <property type="match status" value="1"/>
</dbReference>
<comment type="caution">
    <text evidence="3">The sequence shown here is derived from an EMBL/GenBank/DDBJ whole genome shotgun (WGS) entry which is preliminary data.</text>
</comment>
<proteinExistence type="inferred from homology"/>
<dbReference type="Gene3D" id="3.30.1140.40">
    <property type="entry name" value="Tctex-1"/>
    <property type="match status" value="1"/>
</dbReference>
<dbReference type="CDD" id="cd21451">
    <property type="entry name" value="DLC-like_TCTEX1D"/>
    <property type="match status" value="1"/>
</dbReference>
<evidence type="ECO:0000313" key="4">
    <source>
        <dbReference type="Proteomes" id="UP001519460"/>
    </source>
</evidence>
<accession>A0ABD0L9C4</accession>
<evidence type="ECO:0000256" key="2">
    <source>
        <dbReference type="SAM" id="MobiDB-lite"/>
    </source>
</evidence>
<evidence type="ECO:0000313" key="3">
    <source>
        <dbReference type="EMBL" id="KAK7495873.1"/>
    </source>
</evidence>
<feature type="compositionally biased region" description="Low complexity" evidence="2">
    <location>
        <begin position="50"/>
        <end position="60"/>
    </location>
</feature>
<dbReference type="PANTHER" id="PTHR21255:SF7">
    <property type="entry name" value="DYNEIN LIGHT CHAIN TCTEX-TYPE PROTEIN 2B"/>
    <property type="match status" value="1"/>
</dbReference>
<dbReference type="AlphaFoldDB" id="A0ABD0L9C4"/>